<reference evidence="2 3" key="1">
    <citation type="journal article" date="2015" name="Nature">
        <title>rRNA introns, odd ribosomes, and small enigmatic genomes across a large radiation of phyla.</title>
        <authorList>
            <person name="Brown C.T."/>
            <person name="Hug L.A."/>
            <person name="Thomas B.C."/>
            <person name="Sharon I."/>
            <person name="Castelle C.J."/>
            <person name="Singh A."/>
            <person name="Wilkins M.J."/>
            <person name="Williams K.H."/>
            <person name="Banfield J.F."/>
        </authorList>
    </citation>
    <scope>NUCLEOTIDE SEQUENCE [LARGE SCALE GENOMIC DNA]</scope>
</reference>
<dbReference type="Pfam" id="PF01592">
    <property type="entry name" value="NifU_N"/>
    <property type="match status" value="1"/>
</dbReference>
<gene>
    <name evidence="2" type="ORF">UR63_C0012G0039</name>
</gene>
<dbReference type="SUPFAM" id="SSF82649">
    <property type="entry name" value="SufE/NifU"/>
    <property type="match status" value="1"/>
</dbReference>
<dbReference type="EMBL" id="LBPX01000012">
    <property type="protein sequence ID" value="KKP67554.1"/>
    <property type="molecule type" value="Genomic_DNA"/>
</dbReference>
<evidence type="ECO:0000313" key="2">
    <source>
        <dbReference type="EMBL" id="KKP67554.1"/>
    </source>
</evidence>
<accession>A0A0G0BDP0</accession>
<dbReference type="GO" id="GO:0051536">
    <property type="term" value="F:iron-sulfur cluster binding"/>
    <property type="evidence" value="ECO:0007669"/>
    <property type="project" value="InterPro"/>
</dbReference>
<dbReference type="Proteomes" id="UP000034127">
    <property type="component" value="Unassembled WGS sequence"/>
</dbReference>
<evidence type="ECO:0000313" key="3">
    <source>
        <dbReference type="Proteomes" id="UP000034127"/>
    </source>
</evidence>
<dbReference type="InterPro" id="IPR002871">
    <property type="entry name" value="NIF_FeS_clus_asmbl_NifU_N"/>
</dbReference>
<dbReference type="GO" id="GO:0016226">
    <property type="term" value="P:iron-sulfur cluster assembly"/>
    <property type="evidence" value="ECO:0007669"/>
    <property type="project" value="InterPro"/>
</dbReference>
<name>A0A0G0BDP0_9BACT</name>
<protein>
    <submittedName>
        <fullName evidence="2">SUF system FeS assembly protein, NifU family</fullName>
    </submittedName>
</protein>
<dbReference type="Gene3D" id="3.90.1010.10">
    <property type="match status" value="1"/>
</dbReference>
<dbReference type="CDD" id="cd06664">
    <property type="entry name" value="IscU_like"/>
    <property type="match status" value="1"/>
</dbReference>
<dbReference type="NCBIfam" id="TIGR01994">
    <property type="entry name" value="SUF_scaf_2"/>
    <property type="match status" value="1"/>
</dbReference>
<comment type="caution">
    <text evidence="2">The sequence shown here is derived from an EMBL/GenBank/DDBJ whole genome shotgun (WGS) entry which is preliminary data.</text>
</comment>
<organism evidence="2 3">
    <name type="scientific">Candidatus Roizmanbacteria bacterium GW2011_GWC2_35_12</name>
    <dbReference type="NCBI Taxonomy" id="1618485"/>
    <lineage>
        <taxon>Bacteria</taxon>
        <taxon>Candidatus Roizmaniibacteriota</taxon>
    </lineage>
</organism>
<evidence type="ECO:0000259" key="1">
    <source>
        <dbReference type="Pfam" id="PF01592"/>
    </source>
</evidence>
<dbReference type="GO" id="GO:0005506">
    <property type="term" value="F:iron ion binding"/>
    <property type="evidence" value="ECO:0007669"/>
    <property type="project" value="InterPro"/>
</dbReference>
<feature type="domain" description="NIF system FeS cluster assembly NifU N-terminal" evidence="1">
    <location>
        <begin position="4"/>
        <end position="117"/>
    </location>
</feature>
<proteinExistence type="predicted"/>
<dbReference type="AlphaFoldDB" id="A0A0G0BDP0"/>
<sequence length="123" mass="13704">MSIYSELILDHYQNPRNYGKISNPTNTVEVVNPLCGDKIKMGLVMKDNKIIDIKFEGIGCAISKAASSMLTEYAKDKTKDELQKLDKNFMIKLLGIELGVNRVKCGMLPSEALKKLIVINKNG</sequence>
<dbReference type="PANTHER" id="PTHR10093">
    <property type="entry name" value="IRON-SULFUR CLUSTER ASSEMBLY ENZYME NIFU HOMOLOG"/>
    <property type="match status" value="1"/>
</dbReference>